<organism evidence="3">
    <name type="scientific">mine drainage metagenome</name>
    <dbReference type="NCBI Taxonomy" id="410659"/>
    <lineage>
        <taxon>unclassified sequences</taxon>
        <taxon>metagenomes</taxon>
        <taxon>ecological metagenomes</taxon>
    </lineage>
</organism>
<dbReference type="InterPro" id="IPR002934">
    <property type="entry name" value="Polymerase_NTP_transf_dom"/>
</dbReference>
<dbReference type="NCBIfam" id="NF041546">
    <property type="entry name" value="ParA_partition"/>
    <property type="match status" value="1"/>
</dbReference>
<gene>
    <name evidence="3" type="ORF">B1B_06140</name>
</gene>
<dbReference type="CDD" id="cd02042">
    <property type="entry name" value="ParAB_family"/>
    <property type="match status" value="1"/>
</dbReference>
<dbReference type="PANTHER" id="PTHR13696">
    <property type="entry name" value="P-LOOP CONTAINING NUCLEOSIDE TRIPHOSPHATE HYDROLASE"/>
    <property type="match status" value="1"/>
</dbReference>
<dbReference type="InterPro" id="IPR002586">
    <property type="entry name" value="CobQ/CobB/MinD/ParA_Nub-bd_dom"/>
</dbReference>
<dbReference type="Gene3D" id="3.40.50.300">
    <property type="entry name" value="P-loop containing nucleotide triphosphate hydrolases"/>
    <property type="match status" value="1"/>
</dbReference>
<evidence type="ECO:0000259" key="1">
    <source>
        <dbReference type="Pfam" id="PF01656"/>
    </source>
</evidence>
<dbReference type="EMBL" id="AUZY01003911">
    <property type="protein sequence ID" value="EQD66425.1"/>
    <property type="molecule type" value="Genomic_DNA"/>
</dbReference>
<evidence type="ECO:0000313" key="3">
    <source>
        <dbReference type="EMBL" id="EQD66425.1"/>
    </source>
</evidence>
<dbReference type="InterPro" id="IPR027417">
    <property type="entry name" value="P-loop_NTPase"/>
</dbReference>
<sequence>MKTLAIISQKGGAGKTTLALNLAGAAERLNIPTVVIDLDPQASAKTWHDIRVSKEAPFVVSAQASRLEEVIETSRANGAELVIIDTAPHSESAALAAARAADLVLIPCRPAILDLKAIGTSADLVALAQKEAVVVLNAVPHQGKLADEAEEAVRSYGLVVAPVKLTQRAAYVHSLTAGQTAQEFEPEGKAAQEIEGLYKWTRTRIHASTLGTVRKRRMKPSEALNKHRAALRQLCRRYGFAQARVFGSVLTRTDTEDSDLDLLVESQSGTTLFTLAGLEHDARQLMGMRVSVLTPGFLPAKFRDQVVRQAELL</sequence>
<feature type="domain" description="Polymerase nucleotidyl transferase" evidence="2">
    <location>
        <begin position="230"/>
        <end position="303"/>
    </location>
</feature>
<dbReference type="Gene3D" id="3.30.460.10">
    <property type="entry name" value="Beta Polymerase, domain 2"/>
    <property type="match status" value="1"/>
</dbReference>
<dbReference type="AlphaFoldDB" id="T1CGY2"/>
<dbReference type="PANTHER" id="PTHR13696:SF96">
    <property type="entry name" value="COBQ_COBB_MIND_PARA NUCLEOTIDE BINDING DOMAIN-CONTAINING PROTEIN"/>
    <property type="match status" value="1"/>
</dbReference>
<dbReference type="SUPFAM" id="SSF52540">
    <property type="entry name" value="P-loop containing nucleoside triphosphate hydrolases"/>
    <property type="match status" value="1"/>
</dbReference>
<reference evidence="3" key="1">
    <citation type="submission" date="2013-08" db="EMBL/GenBank/DDBJ databases">
        <authorList>
            <person name="Mendez C."/>
            <person name="Richter M."/>
            <person name="Ferrer M."/>
            <person name="Sanchez J."/>
        </authorList>
    </citation>
    <scope>NUCLEOTIDE SEQUENCE</scope>
</reference>
<comment type="caution">
    <text evidence="3">The sequence shown here is derived from an EMBL/GenBank/DDBJ whole genome shotgun (WGS) entry which is preliminary data.</text>
</comment>
<dbReference type="InterPro" id="IPR043519">
    <property type="entry name" value="NT_sf"/>
</dbReference>
<dbReference type="InterPro" id="IPR048089">
    <property type="entry name" value="McdA"/>
</dbReference>
<dbReference type="CDD" id="cd05403">
    <property type="entry name" value="NT_KNTase_like"/>
    <property type="match status" value="1"/>
</dbReference>
<name>T1CGY2_9ZZZZ</name>
<dbReference type="Pfam" id="PF01909">
    <property type="entry name" value="NTP_transf_2"/>
    <property type="match status" value="1"/>
</dbReference>
<dbReference type="SUPFAM" id="SSF81301">
    <property type="entry name" value="Nucleotidyltransferase"/>
    <property type="match status" value="1"/>
</dbReference>
<dbReference type="Pfam" id="PF01656">
    <property type="entry name" value="CbiA"/>
    <property type="match status" value="1"/>
</dbReference>
<evidence type="ECO:0000259" key="2">
    <source>
        <dbReference type="Pfam" id="PF01909"/>
    </source>
</evidence>
<dbReference type="GO" id="GO:0016779">
    <property type="term" value="F:nucleotidyltransferase activity"/>
    <property type="evidence" value="ECO:0007669"/>
    <property type="project" value="InterPro"/>
</dbReference>
<reference evidence="3" key="2">
    <citation type="journal article" date="2014" name="ISME J.">
        <title>Microbial stratification in low pH oxic and suboxic macroscopic growths along an acid mine drainage.</title>
        <authorList>
            <person name="Mendez-Garcia C."/>
            <person name="Mesa V."/>
            <person name="Sprenger R.R."/>
            <person name="Richter M."/>
            <person name="Diez M.S."/>
            <person name="Solano J."/>
            <person name="Bargiela R."/>
            <person name="Golyshina O.V."/>
            <person name="Manteca A."/>
            <person name="Ramos J.L."/>
            <person name="Gallego J.R."/>
            <person name="Llorente I."/>
            <person name="Martins Dos Santos V.A."/>
            <person name="Jensen O.N."/>
            <person name="Pelaez A.I."/>
            <person name="Sanchez J."/>
            <person name="Ferrer M."/>
        </authorList>
    </citation>
    <scope>NUCLEOTIDE SEQUENCE</scope>
</reference>
<protein>
    <submittedName>
        <fullName evidence="3">ParA-like protein</fullName>
    </submittedName>
</protein>
<feature type="domain" description="CobQ/CobB/MinD/ParA nucleotide binding" evidence="1">
    <location>
        <begin position="4"/>
        <end position="153"/>
    </location>
</feature>
<dbReference type="InterPro" id="IPR050678">
    <property type="entry name" value="DNA_Partitioning_ATPase"/>
</dbReference>
<proteinExistence type="predicted"/>
<accession>T1CGY2</accession>